<keyword evidence="6" id="KW-1185">Reference proteome</keyword>
<feature type="domain" description="Peptidase S1" evidence="4">
    <location>
        <begin position="99"/>
        <end position="309"/>
    </location>
</feature>
<sequence>MESRRYVEWQRRNFSGEPQYRAEYSRLNGASEGGTTVRLRATNIFEGGLFALAVRARTNGTQCFGDIRQQPATKVVFEAMPEQCPIRAREPNVSGVPRIVGGSVVNEGNSRSSFGWMALIWEMQGGEMRPICGGAQFENGYVATAAHCLVQLAPQNYRVSVGKQHAERQRNGVVRILEAYAHPRYETLASNEAVYDVAVLKLEGGGSDVVIELNVQSQVPRAGEFVTAAGYGYISEQWTALPVPNRLRRVDVPVVSSVRCERTFEGVSSEIHLCAGYEGGGCDSCQADSGGPLRSSQRSDALSETGVSA</sequence>
<reference evidence="5 6" key="1">
    <citation type="journal article" date="2018" name="Mol. Biol. Evol.">
        <title>Analysis of the draft genome of the red seaweed Gracilariopsis chorda provides insights into genome size evolution in Rhodophyta.</title>
        <authorList>
            <person name="Lee J."/>
            <person name="Yang E.C."/>
            <person name="Graf L."/>
            <person name="Yang J.H."/>
            <person name="Qiu H."/>
            <person name="Zel Zion U."/>
            <person name="Chan C.X."/>
            <person name="Stephens T.G."/>
            <person name="Weber A.P.M."/>
            <person name="Boo G.H."/>
            <person name="Boo S.M."/>
            <person name="Kim K.M."/>
            <person name="Shin Y."/>
            <person name="Jung M."/>
            <person name="Lee S.J."/>
            <person name="Yim H.S."/>
            <person name="Lee J.H."/>
            <person name="Bhattacharya D."/>
            <person name="Yoon H.S."/>
        </authorList>
    </citation>
    <scope>NUCLEOTIDE SEQUENCE [LARGE SCALE GENOMIC DNA]</scope>
    <source>
        <strain evidence="5 6">SKKU-2015</strain>
        <tissue evidence="5">Whole body</tissue>
    </source>
</reference>
<dbReference type="InterPro" id="IPR009003">
    <property type="entry name" value="Peptidase_S1_PA"/>
</dbReference>
<evidence type="ECO:0000313" key="5">
    <source>
        <dbReference type="EMBL" id="PXF48464.1"/>
    </source>
</evidence>
<organism evidence="5 6">
    <name type="scientific">Gracilariopsis chorda</name>
    <dbReference type="NCBI Taxonomy" id="448386"/>
    <lineage>
        <taxon>Eukaryota</taxon>
        <taxon>Rhodophyta</taxon>
        <taxon>Florideophyceae</taxon>
        <taxon>Rhodymeniophycidae</taxon>
        <taxon>Gracilariales</taxon>
        <taxon>Gracilariaceae</taxon>
        <taxon>Gracilariopsis</taxon>
    </lineage>
</organism>
<dbReference type="PANTHER" id="PTHR24276:SF91">
    <property type="entry name" value="AT26814P-RELATED"/>
    <property type="match status" value="1"/>
</dbReference>
<proteinExistence type="inferred from homology"/>
<dbReference type="AlphaFoldDB" id="A0A2V3J246"/>
<dbReference type="SMART" id="SM00020">
    <property type="entry name" value="Tryp_SPc"/>
    <property type="match status" value="1"/>
</dbReference>
<accession>A0A2V3J246</accession>
<dbReference type="InterPro" id="IPR001254">
    <property type="entry name" value="Trypsin_dom"/>
</dbReference>
<dbReference type="PANTHER" id="PTHR24276">
    <property type="entry name" value="POLYSERASE-RELATED"/>
    <property type="match status" value="1"/>
</dbReference>
<dbReference type="InterPro" id="IPR001314">
    <property type="entry name" value="Peptidase_S1A"/>
</dbReference>
<dbReference type="CDD" id="cd00190">
    <property type="entry name" value="Tryp_SPc"/>
    <property type="match status" value="1"/>
</dbReference>
<dbReference type="InterPro" id="IPR043504">
    <property type="entry name" value="Peptidase_S1_PA_chymotrypsin"/>
</dbReference>
<protein>
    <submittedName>
        <fullName evidence="5">Serine protease 56</fullName>
    </submittedName>
</protein>
<evidence type="ECO:0000259" key="4">
    <source>
        <dbReference type="PROSITE" id="PS50240"/>
    </source>
</evidence>
<feature type="compositionally biased region" description="Polar residues" evidence="3">
    <location>
        <begin position="294"/>
        <end position="309"/>
    </location>
</feature>
<dbReference type="STRING" id="448386.A0A2V3J246"/>
<dbReference type="InterPro" id="IPR050430">
    <property type="entry name" value="Peptidase_S1"/>
</dbReference>
<keyword evidence="5" id="KW-0645">Protease</keyword>
<keyword evidence="5" id="KW-0378">Hydrolase</keyword>
<dbReference type="GO" id="GO:0004252">
    <property type="term" value="F:serine-type endopeptidase activity"/>
    <property type="evidence" value="ECO:0007669"/>
    <property type="project" value="InterPro"/>
</dbReference>
<dbReference type="Gene3D" id="2.40.10.10">
    <property type="entry name" value="Trypsin-like serine proteases"/>
    <property type="match status" value="2"/>
</dbReference>
<dbReference type="GO" id="GO:0006508">
    <property type="term" value="P:proteolysis"/>
    <property type="evidence" value="ECO:0007669"/>
    <property type="project" value="UniProtKB-KW"/>
</dbReference>
<dbReference type="PROSITE" id="PS50240">
    <property type="entry name" value="TRYPSIN_DOM"/>
    <property type="match status" value="1"/>
</dbReference>
<dbReference type="Proteomes" id="UP000247409">
    <property type="component" value="Unassembled WGS sequence"/>
</dbReference>
<evidence type="ECO:0000256" key="1">
    <source>
        <dbReference type="ARBA" id="ARBA00007664"/>
    </source>
</evidence>
<gene>
    <name evidence="5" type="ORF">BWQ96_01633</name>
</gene>
<keyword evidence="2" id="KW-1015">Disulfide bond</keyword>
<feature type="region of interest" description="Disordered" evidence="3">
    <location>
        <begin position="288"/>
        <end position="309"/>
    </location>
</feature>
<dbReference type="EMBL" id="NBIV01000013">
    <property type="protein sequence ID" value="PXF48464.1"/>
    <property type="molecule type" value="Genomic_DNA"/>
</dbReference>
<evidence type="ECO:0000256" key="3">
    <source>
        <dbReference type="SAM" id="MobiDB-lite"/>
    </source>
</evidence>
<name>A0A2V3J246_9FLOR</name>
<dbReference type="OrthoDB" id="10059102at2759"/>
<comment type="caution">
    <text evidence="5">The sequence shown here is derived from an EMBL/GenBank/DDBJ whole genome shotgun (WGS) entry which is preliminary data.</text>
</comment>
<evidence type="ECO:0000313" key="6">
    <source>
        <dbReference type="Proteomes" id="UP000247409"/>
    </source>
</evidence>
<dbReference type="SUPFAM" id="SSF50494">
    <property type="entry name" value="Trypsin-like serine proteases"/>
    <property type="match status" value="1"/>
</dbReference>
<comment type="similarity">
    <text evidence="1">Belongs to the peptidase S1 family.</text>
</comment>
<dbReference type="Pfam" id="PF00089">
    <property type="entry name" value="Trypsin"/>
    <property type="match status" value="1"/>
</dbReference>
<dbReference type="PRINTS" id="PR00722">
    <property type="entry name" value="CHYMOTRYPSIN"/>
</dbReference>
<evidence type="ECO:0000256" key="2">
    <source>
        <dbReference type="ARBA" id="ARBA00023157"/>
    </source>
</evidence>